<evidence type="ECO:0000256" key="12">
    <source>
        <dbReference type="RuleBase" id="RU003457"/>
    </source>
</evidence>
<evidence type="ECO:0000256" key="10">
    <source>
        <dbReference type="ARBA" id="ARBA00077684"/>
    </source>
</evidence>
<evidence type="ECO:0000313" key="17">
    <source>
        <dbReference type="Proteomes" id="UP000593567"/>
    </source>
</evidence>
<organism evidence="16 17">
    <name type="scientific">Bugula neritina</name>
    <name type="common">Brown bryozoan</name>
    <name type="synonym">Sertularia neritina</name>
    <dbReference type="NCBI Taxonomy" id="10212"/>
    <lineage>
        <taxon>Eukaryota</taxon>
        <taxon>Metazoa</taxon>
        <taxon>Spiralia</taxon>
        <taxon>Lophotrochozoa</taxon>
        <taxon>Bryozoa</taxon>
        <taxon>Gymnolaemata</taxon>
        <taxon>Cheilostomatida</taxon>
        <taxon>Flustrina</taxon>
        <taxon>Buguloidea</taxon>
        <taxon>Bugulidae</taxon>
        <taxon>Bugula</taxon>
    </lineage>
</organism>
<dbReference type="PANTHER" id="PTHR13903:SF8">
    <property type="entry name" value="PIRIN"/>
    <property type="match status" value="1"/>
</dbReference>
<evidence type="ECO:0000256" key="6">
    <source>
        <dbReference type="ARBA" id="ARBA00060642"/>
    </source>
</evidence>
<dbReference type="SUPFAM" id="SSF51182">
    <property type="entry name" value="RmlC-like cupins"/>
    <property type="match status" value="1"/>
</dbReference>
<evidence type="ECO:0000259" key="14">
    <source>
        <dbReference type="Pfam" id="PF02678"/>
    </source>
</evidence>
<feature type="binding site" evidence="11">
    <location>
        <position position="123"/>
    </location>
    <ligand>
        <name>Fe cation</name>
        <dbReference type="ChEBI" id="CHEBI:24875"/>
    </ligand>
</feature>
<sequence>MIKLLIFWILTAHASSNLTMSASTSRTVTKVVLSVEQDEGVGAKVRRSIGRHELRNLDPFLMLDEFSVGAPAGFPDHPHRGFETVTYMLSGATEHEDFAGHRGVIHAGDLQWMTAGRGIVHCEMPHGKEKSHGLQLWVNLKSSEKMVEPAYQELLDKDIPRKTEGGVTVKVIAGESLGVKSPVHTRTPTMYLDFTIQQGGSINQKIPADWTAFVYILSGKALFGPEESKTEGAAHHTLVLSTGEGELHIRNDAAEPCRFVLIGGQPLKETIAQRGPFVMNTNQELQQAMIDYHNYQNGFEKARNWNSFVVRDEL</sequence>
<evidence type="ECO:0000256" key="8">
    <source>
        <dbReference type="ARBA" id="ARBA00066677"/>
    </source>
</evidence>
<comment type="catalytic activity">
    <reaction evidence="4">
        <text>quercetin + O2 = 2-(3,4-dihydroxybenzoyloxy)-4,6-dihydroxybenzoate + CO</text>
        <dbReference type="Rhea" id="RHEA:15381"/>
        <dbReference type="ChEBI" id="CHEBI:15379"/>
        <dbReference type="ChEBI" id="CHEBI:17245"/>
        <dbReference type="ChEBI" id="CHEBI:57628"/>
        <dbReference type="ChEBI" id="CHEBI:57694"/>
        <dbReference type="EC" id="1.13.11.24"/>
    </reaction>
</comment>
<dbReference type="PANTHER" id="PTHR13903">
    <property type="entry name" value="PIRIN-RELATED"/>
    <property type="match status" value="1"/>
</dbReference>
<keyword evidence="17" id="KW-1185">Reference proteome</keyword>
<dbReference type="InterPro" id="IPR008778">
    <property type="entry name" value="Pirin_C_dom"/>
</dbReference>
<feature type="binding site" evidence="11">
    <location>
        <position position="79"/>
    </location>
    <ligand>
        <name>Fe cation</name>
        <dbReference type="ChEBI" id="CHEBI:24875"/>
    </ligand>
</feature>
<evidence type="ECO:0000256" key="3">
    <source>
        <dbReference type="ARBA" id="ARBA00023242"/>
    </source>
</evidence>
<dbReference type="AlphaFoldDB" id="A0A7J7J1Z5"/>
<dbReference type="CDD" id="cd02247">
    <property type="entry name" value="cupin_pirin_C"/>
    <property type="match status" value="1"/>
</dbReference>
<dbReference type="GO" id="GO:0005634">
    <property type="term" value="C:nucleus"/>
    <property type="evidence" value="ECO:0007669"/>
    <property type="project" value="UniProtKB-SubCell"/>
</dbReference>
<dbReference type="OrthoDB" id="198735at2759"/>
<dbReference type="InterPro" id="IPR014710">
    <property type="entry name" value="RmlC-like_jellyroll"/>
</dbReference>
<reference evidence="16" key="1">
    <citation type="submission" date="2020-06" db="EMBL/GenBank/DDBJ databases">
        <title>Draft genome of Bugula neritina, a colonial animal packing powerful symbionts and potential medicines.</title>
        <authorList>
            <person name="Rayko M."/>
        </authorList>
    </citation>
    <scope>NUCLEOTIDE SEQUENCE [LARGE SCALE GENOMIC DNA]</scope>
    <source>
        <strain evidence="16">Kwan_BN1</strain>
    </source>
</reference>
<accession>A0A7J7J1Z5</accession>
<name>A0A7J7J1Z5_BUGNE</name>
<dbReference type="Gene3D" id="2.60.120.10">
    <property type="entry name" value="Jelly Rolls"/>
    <property type="match status" value="2"/>
</dbReference>
<dbReference type="CDD" id="cd02909">
    <property type="entry name" value="cupin_pirin_N"/>
    <property type="match status" value="1"/>
</dbReference>
<dbReference type="GO" id="GO:0046872">
    <property type="term" value="F:metal ion binding"/>
    <property type="evidence" value="ECO:0007669"/>
    <property type="project" value="UniProtKB-KW"/>
</dbReference>
<feature type="binding site" evidence="11">
    <location>
        <position position="77"/>
    </location>
    <ligand>
        <name>Fe cation</name>
        <dbReference type="ChEBI" id="CHEBI:24875"/>
    </ligand>
</feature>
<keyword evidence="13" id="KW-0732">Signal</keyword>
<comment type="pathway">
    <text evidence="6">Flavonoid metabolism; quercetin degradation.</text>
</comment>
<evidence type="ECO:0000256" key="9">
    <source>
        <dbReference type="ARBA" id="ARBA00069068"/>
    </source>
</evidence>
<protein>
    <recommendedName>
        <fullName evidence="9">Pirin</fullName>
        <ecNumber evidence="8">1.13.11.24</ecNumber>
    </recommendedName>
    <alternativeName>
        <fullName evidence="10">Probable quercetin 2,3-dioxygenase PIR</fullName>
    </alternativeName>
</protein>
<dbReference type="Pfam" id="PF02678">
    <property type="entry name" value="Pirin"/>
    <property type="match status" value="1"/>
</dbReference>
<keyword evidence="3" id="KW-0539">Nucleus</keyword>
<dbReference type="PIRSF" id="PIRSF006232">
    <property type="entry name" value="Pirin"/>
    <property type="match status" value="1"/>
</dbReference>
<evidence type="ECO:0000256" key="2">
    <source>
        <dbReference type="ARBA" id="ARBA00008416"/>
    </source>
</evidence>
<feature type="chain" id="PRO_5029724760" description="Pirin" evidence="13">
    <location>
        <begin position="17"/>
        <end position="314"/>
    </location>
</feature>
<evidence type="ECO:0000256" key="1">
    <source>
        <dbReference type="ARBA" id="ARBA00004123"/>
    </source>
</evidence>
<dbReference type="FunFam" id="2.60.120.10:FF:000055">
    <property type="entry name" value="pirin"/>
    <property type="match status" value="1"/>
</dbReference>
<evidence type="ECO:0000256" key="13">
    <source>
        <dbReference type="SAM" id="SignalP"/>
    </source>
</evidence>
<dbReference type="Proteomes" id="UP000593567">
    <property type="component" value="Unassembled WGS sequence"/>
</dbReference>
<dbReference type="InterPro" id="IPR003829">
    <property type="entry name" value="Pirin_N_dom"/>
</dbReference>
<dbReference type="GO" id="GO:0008127">
    <property type="term" value="F:quercetin 2,3-dioxygenase activity"/>
    <property type="evidence" value="ECO:0007669"/>
    <property type="project" value="UniProtKB-EC"/>
</dbReference>
<feature type="binding site" evidence="11">
    <location>
        <position position="121"/>
    </location>
    <ligand>
        <name>Fe cation</name>
        <dbReference type="ChEBI" id="CHEBI:24875"/>
    </ligand>
</feature>
<gene>
    <name evidence="16" type="ORF">EB796_021508</name>
</gene>
<comment type="subunit">
    <text evidence="7">May interact with NF1/CTF1. Interacts with BCL3. Identified in a complex comprised of PIR, BLC3, NFKB1 and target DNA.</text>
</comment>
<evidence type="ECO:0000313" key="16">
    <source>
        <dbReference type="EMBL" id="KAF6020190.1"/>
    </source>
</evidence>
<dbReference type="EMBL" id="VXIV02003190">
    <property type="protein sequence ID" value="KAF6020190.1"/>
    <property type="molecule type" value="Genomic_DNA"/>
</dbReference>
<comment type="subcellular location">
    <subcellularLocation>
        <location evidence="1">Nucleus</location>
    </subcellularLocation>
</comment>
<comment type="caution">
    <text evidence="16">The sequence shown here is derived from an EMBL/GenBank/DDBJ whole genome shotgun (WGS) entry which is preliminary data.</text>
</comment>
<keyword evidence="11" id="KW-0479">Metal-binding</keyword>
<evidence type="ECO:0000256" key="11">
    <source>
        <dbReference type="PIRSR" id="PIRSR006232-1"/>
    </source>
</evidence>
<feature type="domain" description="Pirin C-terminal" evidence="15">
    <location>
        <begin position="191"/>
        <end position="297"/>
    </location>
</feature>
<evidence type="ECO:0000259" key="15">
    <source>
        <dbReference type="Pfam" id="PF05726"/>
    </source>
</evidence>
<dbReference type="InterPro" id="IPR011051">
    <property type="entry name" value="RmlC_Cupin_sf"/>
</dbReference>
<comment type="cofactor">
    <cofactor evidence="11">
        <name>Fe cation</name>
        <dbReference type="ChEBI" id="CHEBI:24875"/>
    </cofactor>
    <text evidence="11">Binds 1 Fe cation per subunit.</text>
</comment>
<dbReference type="InterPro" id="IPR012093">
    <property type="entry name" value="Pirin"/>
</dbReference>
<proteinExistence type="inferred from homology"/>
<dbReference type="Pfam" id="PF05726">
    <property type="entry name" value="Pirin_C"/>
    <property type="match status" value="1"/>
</dbReference>
<comment type="function">
    <text evidence="5">Transcriptional coregulator of NF-kappa-B which facilitates binding of NF-kappa-B proteins to target kappa-B genes in a redox-state-dependent manner. May be required for efficient terminal myeloid maturation of hematopoietic cells. Has quercetin 2,3-dioxygenase activity (in vitro).</text>
</comment>
<keyword evidence="11" id="KW-0408">Iron</keyword>
<evidence type="ECO:0000256" key="7">
    <source>
        <dbReference type="ARBA" id="ARBA00064668"/>
    </source>
</evidence>
<feature type="signal peptide" evidence="13">
    <location>
        <begin position="1"/>
        <end position="16"/>
    </location>
</feature>
<comment type="similarity">
    <text evidence="2 12">Belongs to the pirin family.</text>
</comment>
<evidence type="ECO:0000256" key="4">
    <source>
        <dbReference type="ARBA" id="ARBA00050845"/>
    </source>
</evidence>
<dbReference type="EC" id="1.13.11.24" evidence="8"/>
<evidence type="ECO:0000256" key="5">
    <source>
        <dbReference type="ARBA" id="ARBA00054987"/>
    </source>
</evidence>
<feature type="domain" description="Pirin N-terminal" evidence="14">
    <location>
        <begin position="43"/>
        <end position="138"/>
    </location>
</feature>